<evidence type="ECO:0000259" key="1">
    <source>
        <dbReference type="Pfam" id="PF01738"/>
    </source>
</evidence>
<gene>
    <name evidence="2" type="ORF">PAC_14504</name>
</gene>
<reference evidence="2 3" key="1">
    <citation type="submission" date="2016-03" db="EMBL/GenBank/DDBJ databases">
        <authorList>
            <person name="Ploux O."/>
        </authorList>
    </citation>
    <scope>NUCLEOTIDE SEQUENCE [LARGE SCALE GENOMIC DNA]</scope>
    <source>
        <strain evidence="2 3">UAMH 11012</strain>
    </source>
</reference>
<evidence type="ECO:0000313" key="3">
    <source>
        <dbReference type="Proteomes" id="UP000184330"/>
    </source>
</evidence>
<dbReference type="GO" id="GO:0016787">
    <property type="term" value="F:hydrolase activity"/>
    <property type="evidence" value="ECO:0007669"/>
    <property type="project" value="InterPro"/>
</dbReference>
<dbReference type="EMBL" id="FJOG01000027">
    <property type="protein sequence ID" value="CZR64606.1"/>
    <property type="molecule type" value="Genomic_DNA"/>
</dbReference>
<dbReference type="STRING" id="576137.A0A1L7XI30"/>
<dbReference type="Gene3D" id="3.40.50.1820">
    <property type="entry name" value="alpha/beta hydrolase"/>
    <property type="match status" value="1"/>
</dbReference>
<feature type="domain" description="Dienelactone hydrolase" evidence="1">
    <location>
        <begin position="54"/>
        <end position="311"/>
    </location>
</feature>
<proteinExistence type="predicted"/>
<dbReference type="Proteomes" id="UP000184330">
    <property type="component" value="Unassembled WGS sequence"/>
</dbReference>
<keyword evidence="3" id="KW-1185">Reference proteome</keyword>
<sequence>MTESLHPCCDPSSPSPIWEGNPTGTIISICGIETYIAHPNARDLSSDQHPSSNPKHEKVILFLTEGHGIYLPNAQLLADSFAHQLSIPVIMPDQFAGQARLPKDIVPSFPSSHATVPWTEDKDDPNYELRGLKAPVKENSETSDAYRFEKPPWWKKQAEGEFEKWKARHEPIVTDPILEKVVGWIRETYGEDVKIGGIGYCFGGRYIMRLMGAGVIDVGVVNHPSFYTMDEVAKLGNGTRLAIFAAEKDDILPKEKRRETEDVLEGTETTWRSTVYSGTEHGFSVRGDLTVKEVRLAKESAFRGAVQWFREWL</sequence>
<dbReference type="Pfam" id="PF01738">
    <property type="entry name" value="DLH"/>
    <property type="match status" value="1"/>
</dbReference>
<evidence type="ECO:0000313" key="2">
    <source>
        <dbReference type="EMBL" id="CZR64606.1"/>
    </source>
</evidence>
<dbReference type="OrthoDB" id="17560at2759"/>
<protein>
    <recommendedName>
        <fullName evidence="1">Dienelactone hydrolase domain-containing protein</fullName>
    </recommendedName>
</protein>
<name>A0A1L7XI30_9HELO</name>
<dbReference type="SUPFAM" id="SSF53474">
    <property type="entry name" value="alpha/beta-Hydrolases"/>
    <property type="match status" value="1"/>
</dbReference>
<dbReference type="PANTHER" id="PTHR17630">
    <property type="entry name" value="DIENELACTONE HYDROLASE"/>
    <property type="match status" value="1"/>
</dbReference>
<accession>A0A1L7XI30</accession>
<organism evidence="2 3">
    <name type="scientific">Phialocephala subalpina</name>
    <dbReference type="NCBI Taxonomy" id="576137"/>
    <lineage>
        <taxon>Eukaryota</taxon>
        <taxon>Fungi</taxon>
        <taxon>Dikarya</taxon>
        <taxon>Ascomycota</taxon>
        <taxon>Pezizomycotina</taxon>
        <taxon>Leotiomycetes</taxon>
        <taxon>Helotiales</taxon>
        <taxon>Mollisiaceae</taxon>
        <taxon>Phialocephala</taxon>
        <taxon>Phialocephala fortinii species complex</taxon>
    </lineage>
</organism>
<dbReference type="PANTHER" id="PTHR17630:SF44">
    <property type="entry name" value="PROTEIN AIM2"/>
    <property type="match status" value="1"/>
</dbReference>
<dbReference type="InterPro" id="IPR029058">
    <property type="entry name" value="AB_hydrolase_fold"/>
</dbReference>
<dbReference type="AlphaFoldDB" id="A0A1L7XI30"/>
<dbReference type="InterPro" id="IPR002925">
    <property type="entry name" value="Dienelactn_hydro"/>
</dbReference>